<gene>
    <name evidence="1" type="ORF">INT47_000570</name>
</gene>
<accession>A0A8H7RJH1</accession>
<dbReference type="AlphaFoldDB" id="A0A8H7RJH1"/>
<protein>
    <submittedName>
        <fullName evidence="1">Uncharacterized protein</fullName>
    </submittedName>
</protein>
<dbReference type="OrthoDB" id="2290147at2759"/>
<evidence type="ECO:0000313" key="2">
    <source>
        <dbReference type="Proteomes" id="UP000603453"/>
    </source>
</evidence>
<reference evidence="1" key="1">
    <citation type="submission" date="2020-12" db="EMBL/GenBank/DDBJ databases">
        <title>Metabolic potential, ecology and presence of endohyphal bacteria is reflected in genomic diversity of Mucoromycotina.</title>
        <authorList>
            <person name="Muszewska A."/>
            <person name="Okrasinska A."/>
            <person name="Steczkiewicz K."/>
            <person name="Drgas O."/>
            <person name="Orlowska M."/>
            <person name="Perlinska-Lenart U."/>
            <person name="Aleksandrzak-Piekarczyk T."/>
            <person name="Szatraj K."/>
            <person name="Zielenkiewicz U."/>
            <person name="Pilsyk S."/>
            <person name="Malc E."/>
            <person name="Mieczkowski P."/>
            <person name="Kruszewska J.S."/>
            <person name="Biernat P."/>
            <person name="Pawlowska J."/>
        </authorList>
    </citation>
    <scope>NUCLEOTIDE SEQUENCE</scope>
    <source>
        <strain evidence="1">WA0000017839</strain>
    </source>
</reference>
<dbReference type="Proteomes" id="UP000603453">
    <property type="component" value="Unassembled WGS sequence"/>
</dbReference>
<comment type="caution">
    <text evidence="1">The sequence shown here is derived from an EMBL/GenBank/DDBJ whole genome shotgun (WGS) entry which is preliminary data.</text>
</comment>
<dbReference type="EMBL" id="JAEPRD010000005">
    <property type="protein sequence ID" value="KAG2212594.1"/>
    <property type="molecule type" value="Genomic_DNA"/>
</dbReference>
<evidence type="ECO:0000313" key="1">
    <source>
        <dbReference type="EMBL" id="KAG2212594.1"/>
    </source>
</evidence>
<keyword evidence="2" id="KW-1185">Reference proteome</keyword>
<proteinExistence type="predicted"/>
<name>A0A8H7RJH1_9FUNG</name>
<organism evidence="1 2">
    <name type="scientific">Mucor saturninus</name>
    <dbReference type="NCBI Taxonomy" id="64648"/>
    <lineage>
        <taxon>Eukaryota</taxon>
        <taxon>Fungi</taxon>
        <taxon>Fungi incertae sedis</taxon>
        <taxon>Mucoromycota</taxon>
        <taxon>Mucoromycotina</taxon>
        <taxon>Mucoromycetes</taxon>
        <taxon>Mucorales</taxon>
        <taxon>Mucorineae</taxon>
        <taxon>Mucoraceae</taxon>
        <taxon>Mucor</taxon>
    </lineage>
</organism>
<sequence length="146" mass="16465">MNNQNAVVDGMAAEVAKTATKNKLYSDKLKSTLASKCHLNSFLETVPFATAQDIRMMRFPVMQIMGMDAHVYVVRLPSLDDEFGFSFPFSIKQLPDIERLIDGLSMVETMLDDLSLFYETCQSDPSNAMDRVMKESGRKKKLNIKA</sequence>